<protein>
    <recommendedName>
        <fullName evidence="7 18">Phosphatidate cytidylyltransferase</fullName>
        <ecNumber evidence="6 18">2.7.7.41</ecNumber>
    </recommendedName>
</protein>
<feature type="transmembrane region" description="Helical" evidence="19">
    <location>
        <begin position="51"/>
        <end position="72"/>
    </location>
</feature>
<evidence type="ECO:0000256" key="15">
    <source>
        <dbReference type="ARBA" id="ARBA00023136"/>
    </source>
</evidence>
<dbReference type="GO" id="GO:0004605">
    <property type="term" value="F:phosphatidate cytidylyltransferase activity"/>
    <property type="evidence" value="ECO:0007669"/>
    <property type="project" value="UniProtKB-EC"/>
</dbReference>
<dbReference type="EMBL" id="CVRS01000016">
    <property type="protein sequence ID" value="CRL33354.1"/>
    <property type="molecule type" value="Genomic_DNA"/>
</dbReference>
<dbReference type="GO" id="GO:0016024">
    <property type="term" value="P:CDP-diacylglycerol biosynthetic process"/>
    <property type="evidence" value="ECO:0007669"/>
    <property type="project" value="UniProtKB-UniPathway"/>
</dbReference>
<evidence type="ECO:0000256" key="7">
    <source>
        <dbReference type="ARBA" id="ARBA00019373"/>
    </source>
</evidence>
<keyword evidence="12 18" id="KW-0548">Nucleotidyltransferase</keyword>
<evidence type="ECO:0000256" key="10">
    <source>
        <dbReference type="ARBA" id="ARBA00022679"/>
    </source>
</evidence>
<comment type="similarity">
    <text evidence="5 18">Belongs to the CDS family.</text>
</comment>
<evidence type="ECO:0000256" key="17">
    <source>
        <dbReference type="ARBA" id="ARBA00023264"/>
    </source>
</evidence>
<evidence type="ECO:0000313" key="28">
    <source>
        <dbReference type="Proteomes" id="UP000266391"/>
    </source>
</evidence>
<evidence type="ECO:0000256" key="18">
    <source>
        <dbReference type="RuleBase" id="RU003938"/>
    </source>
</evidence>
<dbReference type="AlphaFoldDB" id="A0A0M6WBY9"/>
<keyword evidence="25" id="KW-1185">Reference proteome</keyword>
<sequence>MFKTRLLSGIVLVIAALVLIITGGDVLLISTLIISYIGMFELYRIFHIEKEAVGIIGYLAATVYYCNLKFAFLPDTMVFVLGVLILMMFAYVFTYPKYKTEQVLAAFFGVFYVAVMLSYVYQTRMIEAGAYIVWLVFLCSWGCDTCAYCVGMLIGKHKMSPKLSPKKSVEGAVGGVAGAALLTVIYGMIFKNAMQIDQTHVWIMAGISAVGALISMVGDLTASAIKRNYEIKDYGKLIPGHGGILDRFDSVIFTAPIIYFLAVNFIKL</sequence>
<evidence type="ECO:0000256" key="14">
    <source>
        <dbReference type="ARBA" id="ARBA00023098"/>
    </source>
</evidence>
<organism evidence="20 25">
    <name type="scientific">Roseburia inulinivorans</name>
    <dbReference type="NCBI Taxonomy" id="360807"/>
    <lineage>
        <taxon>Bacteria</taxon>
        <taxon>Bacillati</taxon>
        <taxon>Bacillota</taxon>
        <taxon>Clostridia</taxon>
        <taxon>Lachnospirales</taxon>
        <taxon>Lachnospiraceae</taxon>
        <taxon>Roseburia</taxon>
    </lineage>
</organism>
<evidence type="ECO:0000256" key="3">
    <source>
        <dbReference type="ARBA" id="ARBA00005119"/>
    </source>
</evidence>
<evidence type="ECO:0000256" key="6">
    <source>
        <dbReference type="ARBA" id="ARBA00012487"/>
    </source>
</evidence>
<dbReference type="Proteomes" id="UP000283738">
    <property type="component" value="Unassembled WGS sequence"/>
</dbReference>
<dbReference type="EMBL" id="QRTF01000004">
    <property type="protein sequence ID" value="RGQ53656.1"/>
    <property type="molecule type" value="Genomic_DNA"/>
</dbReference>
<keyword evidence="10 18" id="KW-0808">Transferase</keyword>
<feature type="transmembrane region" description="Helical" evidence="19">
    <location>
        <begin position="78"/>
        <end position="96"/>
    </location>
</feature>
<feature type="transmembrane region" description="Helical" evidence="19">
    <location>
        <begin position="201"/>
        <end position="223"/>
    </location>
</feature>
<reference evidence="28 29" key="3">
    <citation type="submission" date="2018-08" db="EMBL/GenBank/DDBJ databases">
        <title>A genome reference for cultivated species of the human gut microbiota.</title>
        <authorList>
            <person name="Zou Y."/>
            <person name="Xue W."/>
            <person name="Luo G."/>
        </authorList>
    </citation>
    <scope>NUCLEOTIDE SEQUENCE [LARGE SCALE GENOMIC DNA]</scope>
    <source>
        <strain evidence="23 29">AF28-15</strain>
        <strain evidence="24 28">AM32-8LB</strain>
    </source>
</reference>
<evidence type="ECO:0000313" key="27">
    <source>
        <dbReference type="Proteomes" id="UP000095453"/>
    </source>
</evidence>
<evidence type="ECO:0000256" key="1">
    <source>
        <dbReference type="ARBA" id="ARBA00001698"/>
    </source>
</evidence>
<dbReference type="PANTHER" id="PTHR46382:SF1">
    <property type="entry name" value="PHOSPHATIDATE CYTIDYLYLTRANSFERASE"/>
    <property type="match status" value="1"/>
</dbReference>
<evidence type="ECO:0000256" key="11">
    <source>
        <dbReference type="ARBA" id="ARBA00022692"/>
    </source>
</evidence>
<feature type="transmembrane region" description="Helical" evidence="19">
    <location>
        <begin position="103"/>
        <end position="122"/>
    </location>
</feature>
<evidence type="ECO:0000256" key="9">
    <source>
        <dbReference type="ARBA" id="ARBA00022516"/>
    </source>
</evidence>
<feature type="transmembrane region" description="Helical" evidence="19">
    <location>
        <begin position="128"/>
        <end position="150"/>
    </location>
</feature>
<evidence type="ECO:0000313" key="25">
    <source>
        <dbReference type="Proteomes" id="UP000049828"/>
    </source>
</evidence>
<dbReference type="RefSeq" id="WP_055039144.1">
    <property type="nucleotide sequence ID" value="NZ_CAKZTK010000063.1"/>
</dbReference>
<keyword evidence="14" id="KW-0443">Lipid metabolism</keyword>
<dbReference type="Proteomes" id="UP000049828">
    <property type="component" value="Unassembled WGS sequence"/>
</dbReference>
<comment type="catalytic activity">
    <reaction evidence="1 18">
        <text>a 1,2-diacyl-sn-glycero-3-phosphate + CTP + H(+) = a CDP-1,2-diacyl-sn-glycerol + diphosphate</text>
        <dbReference type="Rhea" id="RHEA:16229"/>
        <dbReference type="ChEBI" id="CHEBI:15378"/>
        <dbReference type="ChEBI" id="CHEBI:33019"/>
        <dbReference type="ChEBI" id="CHEBI:37563"/>
        <dbReference type="ChEBI" id="CHEBI:58332"/>
        <dbReference type="ChEBI" id="CHEBI:58608"/>
        <dbReference type="EC" id="2.7.7.41"/>
    </reaction>
</comment>
<keyword evidence="8" id="KW-1003">Cell membrane</keyword>
<evidence type="ECO:0000313" key="22">
    <source>
        <dbReference type="EMBL" id="CUN49075.1"/>
    </source>
</evidence>
<reference evidence="20" key="2">
    <citation type="submission" date="2015-05" db="EMBL/GenBank/DDBJ databases">
        <authorList>
            <person name="Wang D.B."/>
            <person name="Wang M."/>
        </authorList>
    </citation>
    <scope>NUCLEOTIDE SEQUENCE [LARGE SCALE GENOMIC DNA]</scope>
    <source>
        <strain evidence="20">L1-83</strain>
    </source>
</reference>
<evidence type="ECO:0000313" key="29">
    <source>
        <dbReference type="Proteomes" id="UP000283738"/>
    </source>
</evidence>
<evidence type="ECO:0000256" key="16">
    <source>
        <dbReference type="ARBA" id="ARBA00023209"/>
    </source>
</evidence>
<dbReference type="GO" id="GO:0005886">
    <property type="term" value="C:plasma membrane"/>
    <property type="evidence" value="ECO:0007669"/>
    <property type="project" value="UniProtKB-SubCell"/>
</dbReference>
<evidence type="ECO:0000313" key="24">
    <source>
        <dbReference type="EMBL" id="RHD04714.1"/>
    </source>
</evidence>
<reference evidence="25" key="1">
    <citation type="submission" date="2015-05" db="EMBL/GenBank/DDBJ databases">
        <authorList>
            <consortium name="Pathogen Informatics"/>
        </authorList>
    </citation>
    <scope>NUCLEOTIDE SEQUENCE [LARGE SCALE GENOMIC DNA]</scope>
    <source>
        <strain evidence="22 26">2789STDY5608835</strain>
        <strain evidence="21 27">2789STDY5608887</strain>
        <strain evidence="25">L1-83</strain>
    </source>
</reference>
<gene>
    <name evidence="21" type="primary">cdsA</name>
    <name evidence="24" type="ORF">DW813_04660</name>
    <name evidence="23" type="ORF">DWY96_02890</name>
    <name evidence="22" type="ORF">ERS852392_00549</name>
    <name evidence="21" type="ORF">ERS852444_00495</name>
    <name evidence="20" type="ORF">RIL183_01871</name>
</gene>
<dbReference type="STRING" id="360807.ERS852392_00549"/>
<dbReference type="EMBL" id="CYXX01000002">
    <property type="protein sequence ID" value="CUM78779.1"/>
    <property type="molecule type" value="Genomic_DNA"/>
</dbReference>
<dbReference type="EMBL" id="QSIQ01000005">
    <property type="protein sequence ID" value="RHD04714.1"/>
    <property type="molecule type" value="Genomic_DNA"/>
</dbReference>
<evidence type="ECO:0000256" key="8">
    <source>
        <dbReference type="ARBA" id="ARBA00022475"/>
    </source>
</evidence>
<dbReference type="OrthoDB" id="9799199at2"/>
<dbReference type="PANTHER" id="PTHR46382">
    <property type="entry name" value="PHOSPHATIDATE CYTIDYLYLTRANSFERASE"/>
    <property type="match status" value="1"/>
</dbReference>
<dbReference type="Proteomes" id="UP000095395">
    <property type="component" value="Unassembled WGS sequence"/>
</dbReference>
<feature type="transmembrane region" description="Helical" evidence="19">
    <location>
        <begin position="171"/>
        <end position="189"/>
    </location>
</feature>
<evidence type="ECO:0000256" key="5">
    <source>
        <dbReference type="ARBA" id="ARBA00010185"/>
    </source>
</evidence>
<comment type="pathway">
    <text evidence="3 18">Phospholipid metabolism; CDP-diacylglycerol biosynthesis; CDP-diacylglycerol from sn-glycerol 3-phosphate: step 3/3.</text>
</comment>
<keyword evidence="17" id="KW-1208">Phospholipid metabolism</keyword>
<comment type="subcellular location">
    <subcellularLocation>
        <location evidence="2">Cell membrane</location>
        <topology evidence="2">Multi-pass membrane protein</topology>
    </subcellularLocation>
</comment>
<evidence type="ECO:0000256" key="13">
    <source>
        <dbReference type="ARBA" id="ARBA00022989"/>
    </source>
</evidence>
<dbReference type="EC" id="2.7.7.41" evidence="6 18"/>
<evidence type="ECO:0000256" key="19">
    <source>
        <dbReference type="SAM" id="Phobius"/>
    </source>
</evidence>
<comment type="pathway">
    <text evidence="4">Lipid metabolism.</text>
</comment>
<dbReference type="EMBL" id="CYYR01000002">
    <property type="protein sequence ID" value="CUN49075.1"/>
    <property type="molecule type" value="Genomic_DNA"/>
</dbReference>
<evidence type="ECO:0000313" key="26">
    <source>
        <dbReference type="Proteomes" id="UP000095395"/>
    </source>
</evidence>
<evidence type="ECO:0000256" key="2">
    <source>
        <dbReference type="ARBA" id="ARBA00004651"/>
    </source>
</evidence>
<keyword evidence="15 19" id="KW-0472">Membrane</keyword>
<evidence type="ECO:0000313" key="23">
    <source>
        <dbReference type="EMBL" id="RGQ53656.1"/>
    </source>
</evidence>
<name>A0A0M6WBY9_9FIRM</name>
<proteinExistence type="inferred from homology"/>
<keyword evidence="11 18" id="KW-0812">Transmembrane</keyword>
<evidence type="ECO:0000256" key="4">
    <source>
        <dbReference type="ARBA" id="ARBA00005189"/>
    </source>
</evidence>
<keyword evidence="13 19" id="KW-1133">Transmembrane helix</keyword>
<keyword evidence="16" id="KW-0594">Phospholipid biosynthesis</keyword>
<dbReference type="PROSITE" id="PS01315">
    <property type="entry name" value="CDS"/>
    <property type="match status" value="1"/>
</dbReference>
<evidence type="ECO:0000256" key="12">
    <source>
        <dbReference type="ARBA" id="ARBA00022695"/>
    </source>
</evidence>
<accession>A0A0M6WBY9</accession>
<dbReference type="UniPathway" id="UPA00557">
    <property type="reaction ID" value="UER00614"/>
</dbReference>
<dbReference type="Proteomes" id="UP000095453">
    <property type="component" value="Unassembled WGS sequence"/>
</dbReference>
<feature type="transmembrane region" description="Helical" evidence="19">
    <location>
        <begin position="6"/>
        <end position="39"/>
    </location>
</feature>
<keyword evidence="9" id="KW-0444">Lipid biosynthesis</keyword>
<dbReference type="Pfam" id="PF01148">
    <property type="entry name" value="CTP_transf_1"/>
    <property type="match status" value="1"/>
</dbReference>
<feature type="transmembrane region" description="Helical" evidence="19">
    <location>
        <begin position="244"/>
        <end position="266"/>
    </location>
</feature>
<evidence type="ECO:0000313" key="20">
    <source>
        <dbReference type="EMBL" id="CRL33354.1"/>
    </source>
</evidence>
<dbReference type="InterPro" id="IPR000374">
    <property type="entry name" value="PC_trans"/>
</dbReference>
<evidence type="ECO:0000313" key="21">
    <source>
        <dbReference type="EMBL" id="CUM78779.1"/>
    </source>
</evidence>
<dbReference type="Proteomes" id="UP000266391">
    <property type="component" value="Unassembled WGS sequence"/>
</dbReference>